<dbReference type="SUPFAM" id="SSF52172">
    <property type="entry name" value="CheY-like"/>
    <property type="match status" value="1"/>
</dbReference>
<reference evidence="4" key="1">
    <citation type="submission" date="2016-11" db="EMBL/GenBank/DDBJ databases">
        <authorList>
            <person name="Varghese N."/>
            <person name="Submissions S."/>
        </authorList>
    </citation>
    <scope>NUCLEOTIDE SEQUENCE [LARGE SCALE GENOMIC DNA]</scope>
    <source>
        <strain evidence="4">DSM 29440</strain>
    </source>
</reference>
<dbReference type="InterPro" id="IPR001789">
    <property type="entry name" value="Sig_transdc_resp-reg_receiver"/>
</dbReference>
<evidence type="ECO:0000313" key="3">
    <source>
        <dbReference type="EMBL" id="SIO18119.1"/>
    </source>
</evidence>
<dbReference type="CDD" id="cd00156">
    <property type="entry name" value="REC"/>
    <property type="match status" value="1"/>
</dbReference>
<dbReference type="Gene3D" id="3.40.50.2300">
    <property type="match status" value="1"/>
</dbReference>
<dbReference type="RefSeq" id="WP_084193069.1">
    <property type="nucleotide sequence ID" value="NZ_FSRL01000001.1"/>
</dbReference>
<feature type="modified residue" description="4-aspartylphosphate" evidence="1">
    <location>
        <position position="74"/>
    </location>
</feature>
<dbReference type="OrthoDB" id="7857827at2"/>
<name>A0A1N6HEK3_9RHOB</name>
<evidence type="ECO:0000313" key="4">
    <source>
        <dbReference type="Proteomes" id="UP000184932"/>
    </source>
</evidence>
<protein>
    <submittedName>
        <fullName evidence="3">Response regulator receiver domain-containing protein</fullName>
    </submittedName>
</protein>
<dbReference type="SMART" id="SM00448">
    <property type="entry name" value="REC"/>
    <property type="match status" value="1"/>
</dbReference>
<dbReference type="AlphaFoldDB" id="A0A1N6HEK3"/>
<accession>A0A1N6HEK3</accession>
<dbReference type="GO" id="GO:0000160">
    <property type="term" value="P:phosphorelay signal transduction system"/>
    <property type="evidence" value="ECO:0007669"/>
    <property type="project" value="InterPro"/>
</dbReference>
<keyword evidence="1" id="KW-0597">Phosphoprotein</keyword>
<dbReference type="PROSITE" id="PS50110">
    <property type="entry name" value="RESPONSE_REGULATORY"/>
    <property type="match status" value="1"/>
</dbReference>
<dbReference type="Pfam" id="PF00072">
    <property type="entry name" value="Response_reg"/>
    <property type="match status" value="1"/>
</dbReference>
<gene>
    <name evidence="3" type="ORF">SAMN05444002_3303</name>
</gene>
<proteinExistence type="predicted"/>
<keyword evidence="4" id="KW-1185">Reference proteome</keyword>
<sequence length="242" mass="27125">MSTQPIPFPAPTLATATAVSTRLRALVLDDDDIDHLRLQRICERAGLDLDITEAYTIAEMREKLDTPFDVAFIDYNLGMETGLDALKVLLGHEEQTQVIPIMLTSVTRRAIAVEAMRRGCADYLVKEELSVDNLRKSMVSAFERRMFYASIADARAFQARMRHMIQQFLTSCGPEMREILSNTLAHIRKVRAAEGGTSGDAHVTLLERGCKDLVVFLDDLMSIVEQSKLETARNIKLVNSTH</sequence>
<dbReference type="EMBL" id="FSRL01000001">
    <property type="protein sequence ID" value="SIO18119.1"/>
    <property type="molecule type" value="Genomic_DNA"/>
</dbReference>
<feature type="domain" description="Response regulatory" evidence="2">
    <location>
        <begin position="24"/>
        <end position="141"/>
    </location>
</feature>
<dbReference type="Proteomes" id="UP000184932">
    <property type="component" value="Unassembled WGS sequence"/>
</dbReference>
<evidence type="ECO:0000256" key="1">
    <source>
        <dbReference type="PROSITE-ProRule" id="PRU00169"/>
    </source>
</evidence>
<organism evidence="3 4">
    <name type="scientific">Vannielia litorea</name>
    <dbReference type="NCBI Taxonomy" id="1217970"/>
    <lineage>
        <taxon>Bacteria</taxon>
        <taxon>Pseudomonadati</taxon>
        <taxon>Pseudomonadota</taxon>
        <taxon>Alphaproteobacteria</taxon>
        <taxon>Rhodobacterales</taxon>
        <taxon>Paracoccaceae</taxon>
        <taxon>Vannielia</taxon>
    </lineage>
</organism>
<evidence type="ECO:0000259" key="2">
    <source>
        <dbReference type="PROSITE" id="PS50110"/>
    </source>
</evidence>
<dbReference type="STRING" id="1217970.SAMN05444002_3303"/>
<dbReference type="InterPro" id="IPR011006">
    <property type="entry name" value="CheY-like_superfamily"/>
</dbReference>